<dbReference type="InterPro" id="IPR007569">
    <property type="entry name" value="DUF559"/>
</dbReference>
<evidence type="ECO:0000313" key="3">
    <source>
        <dbReference type="Proteomes" id="UP000287866"/>
    </source>
</evidence>
<organism evidence="2 3">
    <name type="scientific">Phycicoccus flavus</name>
    <dbReference type="NCBI Taxonomy" id="2502783"/>
    <lineage>
        <taxon>Bacteria</taxon>
        <taxon>Bacillati</taxon>
        <taxon>Actinomycetota</taxon>
        <taxon>Actinomycetes</taxon>
        <taxon>Micrococcales</taxon>
        <taxon>Intrasporangiaceae</taxon>
        <taxon>Phycicoccus</taxon>
    </lineage>
</organism>
<keyword evidence="3" id="KW-1185">Reference proteome</keyword>
<dbReference type="Pfam" id="PF04480">
    <property type="entry name" value="DUF559"/>
    <property type="match status" value="1"/>
</dbReference>
<dbReference type="Proteomes" id="UP000287866">
    <property type="component" value="Unassembled WGS sequence"/>
</dbReference>
<reference evidence="2" key="1">
    <citation type="submission" date="2020-03" db="EMBL/GenBank/DDBJ databases">
        <title>Phycicoccus flavus sp. nov., a novel endophytic actinobacterium isolated from branch of Kandelia candel.</title>
        <authorList>
            <person name="Tuo L."/>
        </authorList>
    </citation>
    <scope>NUCLEOTIDE SEQUENCE</scope>
    <source>
        <strain evidence="2">CMS6Z-2</strain>
    </source>
</reference>
<gene>
    <name evidence="2" type="ORF">EPD83_003010</name>
</gene>
<name>A0A8T6QZM4_9MICO</name>
<evidence type="ECO:0000313" key="2">
    <source>
        <dbReference type="EMBL" id="NHA67026.1"/>
    </source>
</evidence>
<proteinExistence type="predicted"/>
<dbReference type="RefSeq" id="WP_165566189.1">
    <property type="nucleotide sequence ID" value="NZ_SAYU02000005.1"/>
</dbReference>
<evidence type="ECO:0000259" key="1">
    <source>
        <dbReference type="Pfam" id="PF04480"/>
    </source>
</evidence>
<sequence>MDAAAEEHGGVLSRGLLRGLGVDRDAVAREVSGRRWAVAGEHTVALHRGPLPVEALRWRALWETGPRVAVLDGVSSLVSAGLTGFDEPVVHVSVTRNSRCPDVDGVHPHRVRRLDGERHPAATMPRTRTDVATIRAAGWAVSDRQAALVVAMSVQQRLVTGPRLLHAVASVRIRGRRPFVRQVVRDVAAGAQSLGELDFARMCRAHGLPEPSRQVVRRGRHGRVYLDVRWDEARLVVEIDGSGHRAGLALSSDNLRQNAVTLEGDRVLRFDLLALRLHEREVMAQVRRGLFP</sequence>
<dbReference type="EMBL" id="SAYU02000005">
    <property type="protein sequence ID" value="NHA67026.1"/>
    <property type="molecule type" value="Genomic_DNA"/>
</dbReference>
<dbReference type="AlphaFoldDB" id="A0A8T6QZM4"/>
<protein>
    <submittedName>
        <fullName evidence="2">DUF559 domain-containing protein</fullName>
    </submittedName>
</protein>
<comment type="caution">
    <text evidence="2">The sequence shown here is derived from an EMBL/GenBank/DDBJ whole genome shotgun (WGS) entry which is preliminary data.</text>
</comment>
<feature type="domain" description="DUF559" evidence="1">
    <location>
        <begin position="224"/>
        <end position="286"/>
    </location>
</feature>
<accession>A0A8T6QZM4</accession>